<dbReference type="GO" id="GO:0000407">
    <property type="term" value="C:phagophore assembly site"/>
    <property type="evidence" value="ECO:0007669"/>
    <property type="project" value="TreeGrafter"/>
</dbReference>
<dbReference type="SUPFAM" id="SSF46934">
    <property type="entry name" value="UBA-like"/>
    <property type="match status" value="1"/>
</dbReference>
<dbReference type="InterPro" id="IPR009060">
    <property type="entry name" value="UBA-like_sf"/>
</dbReference>
<dbReference type="STRING" id="199890.A0A182PFX6"/>
<feature type="compositionally biased region" description="Polar residues" evidence="1">
    <location>
        <begin position="214"/>
        <end position="226"/>
    </location>
</feature>
<accession>A0A182PFX6</accession>
<dbReference type="Gene3D" id="1.10.8.10">
    <property type="entry name" value="DNA helicase RuvA subunit, C-terminal domain"/>
    <property type="match status" value="1"/>
</dbReference>
<reference evidence="3" key="2">
    <citation type="submission" date="2020-05" db="UniProtKB">
        <authorList>
            <consortium name="EnsemblMetazoa"/>
        </authorList>
    </citation>
    <scope>IDENTIFICATION</scope>
    <source>
        <strain evidence="3">Epiroticus2</strain>
    </source>
</reference>
<proteinExistence type="predicted"/>
<dbReference type="InterPro" id="IPR039517">
    <property type="entry name" value="C6orf106_UBA-like"/>
</dbReference>
<dbReference type="PANTHER" id="PTHR20930">
    <property type="entry name" value="OVARIAN CARCINOMA ANTIGEN CA125-RELATED"/>
    <property type="match status" value="1"/>
</dbReference>
<sequence length="235" mass="26197">MDPTEQAASNQLTDDIEQNFLTQFSSMVTTDKEELIQQFQSIGENVNYTTANFFLDMTNWNLQAAVGCYFDYMAQNRQPSMRLLNDLTVGKGEKITPNTAIKLTWLLQNNGDVAWPNGTYVSLRQIPNVVAENISLSYEDLKYYVPSVLPNDTVTVSVQLVSPSTVGLFETVWSIFTPSGISFGDNITSRIEVSLDGTMAVTQQFSHLQTSPIIDLTSEPNASEPNQPDDNEMWG</sequence>
<evidence type="ECO:0000313" key="4">
    <source>
        <dbReference type="Proteomes" id="UP000075885"/>
    </source>
</evidence>
<dbReference type="FunFam" id="1.10.8.10:FF:000111">
    <property type="entry name" value="Uncharacterized protein, isoform A"/>
    <property type="match status" value="1"/>
</dbReference>
<evidence type="ECO:0000259" key="2">
    <source>
        <dbReference type="Pfam" id="PF16158"/>
    </source>
</evidence>
<dbReference type="Pfam" id="PF14555">
    <property type="entry name" value="UBA_4"/>
    <property type="match status" value="1"/>
</dbReference>
<evidence type="ECO:0000313" key="3">
    <source>
        <dbReference type="EnsemblMetazoa" id="AEPI005835-PA"/>
    </source>
</evidence>
<name>A0A182PFX6_9DIPT</name>
<dbReference type="AlphaFoldDB" id="A0A182PFX6"/>
<keyword evidence="4" id="KW-1185">Reference proteome</keyword>
<dbReference type="GO" id="GO:0043130">
    <property type="term" value="F:ubiquitin binding"/>
    <property type="evidence" value="ECO:0007669"/>
    <property type="project" value="TreeGrafter"/>
</dbReference>
<feature type="region of interest" description="Disordered" evidence="1">
    <location>
        <begin position="214"/>
        <end position="235"/>
    </location>
</feature>
<dbReference type="CDD" id="cd14349">
    <property type="entry name" value="UBA_CF106"/>
    <property type="match status" value="1"/>
</dbReference>
<dbReference type="InterPro" id="IPR032350">
    <property type="entry name" value="Nbr1_FW"/>
</dbReference>
<dbReference type="CDD" id="cd14947">
    <property type="entry name" value="NBR1_like"/>
    <property type="match status" value="1"/>
</dbReference>
<dbReference type="InterPro" id="IPR013783">
    <property type="entry name" value="Ig-like_fold"/>
</dbReference>
<evidence type="ECO:0000256" key="1">
    <source>
        <dbReference type="SAM" id="MobiDB-lite"/>
    </source>
</evidence>
<dbReference type="EnsemblMetazoa" id="AEPI005835-RA">
    <property type="protein sequence ID" value="AEPI005835-PA"/>
    <property type="gene ID" value="AEPI005835"/>
</dbReference>
<feature type="domain" description="Nbr1 FW" evidence="2">
    <location>
        <begin position="88"/>
        <end position="193"/>
    </location>
</feature>
<protein>
    <submittedName>
        <fullName evidence="3">N_BRCA1_IG domain-containing protein</fullName>
    </submittedName>
</protein>
<dbReference type="Proteomes" id="UP000075885">
    <property type="component" value="Unassembled WGS sequence"/>
</dbReference>
<dbReference type="PANTHER" id="PTHR20930:SF0">
    <property type="entry name" value="PROTEIN ILRUN"/>
    <property type="match status" value="1"/>
</dbReference>
<dbReference type="Pfam" id="PF16158">
    <property type="entry name" value="N_BRCA1_IG"/>
    <property type="match status" value="1"/>
</dbReference>
<reference evidence="4" key="1">
    <citation type="submission" date="2013-03" db="EMBL/GenBank/DDBJ databases">
        <title>The Genome Sequence of Anopheles epiroticus epiroticus2.</title>
        <authorList>
            <consortium name="The Broad Institute Genomics Platform"/>
            <person name="Neafsey D.E."/>
            <person name="Howell P."/>
            <person name="Walker B."/>
            <person name="Young S.K."/>
            <person name="Zeng Q."/>
            <person name="Gargeya S."/>
            <person name="Fitzgerald M."/>
            <person name="Haas B."/>
            <person name="Abouelleil A."/>
            <person name="Allen A.W."/>
            <person name="Alvarado L."/>
            <person name="Arachchi H.M."/>
            <person name="Berlin A.M."/>
            <person name="Chapman S.B."/>
            <person name="Gainer-Dewar J."/>
            <person name="Goldberg J."/>
            <person name="Griggs A."/>
            <person name="Gujja S."/>
            <person name="Hansen M."/>
            <person name="Howarth C."/>
            <person name="Imamovic A."/>
            <person name="Ireland A."/>
            <person name="Larimer J."/>
            <person name="McCowan C."/>
            <person name="Murphy C."/>
            <person name="Pearson M."/>
            <person name="Poon T.W."/>
            <person name="Priest M."/>
            <person name="Roberts A."/>
            <person name="Saif S."/>
            <person name="Shea T."/>
            <person name="Sisk P."/>
            <person name="Sykes S."/>
            <person name="Wortman J."/>
            <person name="Nusbaum C."/>
            <person name="Birren B."/>
        </authorList>
    </citation>
    <scope>NUCLEOTIDE SEQUENCE [LARGE SCALE GENOMIC DNA]</scope>
    <source>
        <strain evidence="4">Epiroticus2</strain>
    </source>
</reference>
<dbReference type="VEuPathDB" id="VectorBase:AEPI005835"/>
<dbReference type="Gene3D" id="2.60.40.10">
    <property type="entry name" value="Immunoglobulins"/>
    <property type="match status" value="1"/>
</dbReference>
<dbReference type="GO" id="GO:0016236">
    <property type="term" value="P:macroautophagy"/>
    <property type="evidence" value="ECO:0007669"/>
    <property type="project" value="TreeGrafter"/>
</dbReference>
<organism evidence="3 4">
    <name type="scientific">Anopheles epiroticus</name>
    <dbReference type="NCBI Taxonomy" id="199890"/>
    <lineage>
        <taxon>Eukaryota</taxon>
        <taxon>Metazoa</taxon>
        <taxon>Ecdysozoa</taxon>
        <taxon>Arthropoda</taxon>
        <taxon>Hexapoda</taxon>
        <taxon>Insecta</taxon>
        <taxon>Pterygota</taxon>
        <taxon>Neoptera</taxon>
        <taxon>Endopterygota</taxon>
        <taxon>Diptera</taxon>
        <taxon>Nematocera</taxon>
        <taxon>Culicoidea</taxon>
        <taxon>Culicidae</taxon>
        <taxon>Anophelinae</taxon>
        <taxon>Anopheles</taxon>
    </lineage>
</organism>